<evidence type="ECO:0000256" key="5">
    <source>
        <dbReference type="SAM" id="Phobius"/>
    </source>
</evidence>
<feature type="transmembrane region" description="Helical" evidence="5">
    <location>
        <begin position="236"/>
        <end position="256"/>
    </location>
</feature>
<organism evidence="7 8">
    <name type="scientific">Micropruina glycogenica</name>
    <dbReference type="NCBI Taxonomy" id="75385"/>
    <lineage>
        <taxon>Bacteria</taxon>
        <taxon>Bacillati</taxon>
        <taxon>Actinomycetota</taxon>
        <taxon>Actinomycetes</taxon>
        <taxon>Propionibacteriales</taxon>
        <taxon>Nocardioidaceae</taxon>
        <taxon>Micropruina</taxon>
    </lineage>
</organism>
<evidence type="ECO:0000256" key="1">
    <source>
        <dbReference type="ARBA" id="ARBA00004651"/>
    </source>
</evidence>
<feature type="transmembrane region" description="Helical" evidence="5">
    <location>
        <begin position="70"/>
        <end position="89"/>
    </location>
</feature>
<feature type="transmembrane region" description="Helical" evidence="5">
    <location>
        <begin position="208"/>
        <end position="230"/>
    </location>
</feature>
<gene>
    <name evidence="7" type="ORF">MPLG2_2267</name>
</gene>
<evidence type="ECO:0000256" key="2">
    <source>
        <dbReference type="ARBA" id="ARBA00022692"/>
    </source>
</evidence>
<keyword evidence="8" id="KW-1185">Reference proteome</keyword>
<dbReference type="Pfam" id="PF07690">
    <property type="entry name" value="MFS_1"/>
    <property type="match status" value="1"/>
</dbReference>
<sequence>MAPGKAFLFAVAGGAAVGNLYWAQPILDTIATGFGISIGAAGQLITVTQLGYAIGVFLLVPLGDIVNRRVVIPAFMMVAATMLAASAIAPTFSVLLVTLALVGASTVSGQLLAPLAADLADDDQRGRVLGTVASGMLLGVMIARAISGIVTDLIGWRALYLIVAGLMLVLSLVMYRALPTLAPRARVSYRALLASVLGTYGHNATARWIGLIGAAAMATFTLFWTGLTLLLAAAPFGFSTTQIGLVGLAGIFGALAAQRVGRLADRGLTVPAIGVGLVVALAGFVVAGLGGSSLPVLLVAIAVYSIGIQSTMVLTQTRMLAVDPASRSRLNTVFVVGNFIGGSVGSALAGGLWGVGGWQAIIVAAAATLGVALVVWVVQRRALGHPSVAVAGHH</sequence>
<keyword evidence="3 5" id="KW-1133">Transmembrane helix</keyword>
<dbReference type="GO" id="GO:0005886">
    <property type="term" value="C:plasma membrane"/>
    <property type="evidence" value="ECO:0007669"/>
    <property type="project" value="UniProtKB-SubCell"/>
</dbReference>
<dbReference type="CDD" id="cd17324">
    <property type="entry name" value="MFS_NepI_like"/>
    <property type="match status" value="1"/>
</dbReference>
<dbReference type="InterPro" id="IPR011701">
    <property type="entry name" value="MFS"/>
</dbReference>
<proteinExistence type="predicted"/>
<keyword evidence="4 5" id="KW-0472">Membrane</keyword>
<dbReference type="PANTHER" id="PTHR42910:SF1">
    <property type="entry name" value="MAJOR FACILITATOR SUPERFAMILY (MFS) PROFILE DOMAIN-CONTAINING PROTEIN"/>
    <property type="match status" value="1"/>
</dbReference>
<dbReference type="Proteomes" id="UP000238164">
    <property type="component" value="Chromosome 1"/>
</dbReference>
<dbReference type="PANTHER" id="PTHR42910">
    <property type="entry name" value="TRANSPORTER SCO4007-RELATED"/>
    <property type="match status" value="1"/>
</dbReference>
<dbReference type="InterPro" id="IPR036259">
    <property type="entry name" value="MFS_trans_sf"/>
</dbReference>
<dbReference type="Gene3D" id="1.20.1250.20">
    <property type="entry name" value="MFS general substrate transporter like domains"/>
    <property type="match status" value="1"/>
</dbReference>
<feature type="transmembrane region" description="Helical" evidence="5">
    <location>
        <begin position="158"/>
        <end position="178"/>
    </location>
</feature>
<dbReference type="EMBL" id="LT985188">
    <property type="protein sequence ID" value="SPD87297.1"/>
    <property type="molecule type" value="Genomic_DNA"/>
</dbReference>
<evidence type="ECO:0000313" key="7">
    <source>
        <dbReference type="EMBL" id="SPD87297.1"/>
    </source>
</evidence>
<accession>A0A2N9JIK9</accession>
<dbReference type="AlphaFoldDB" id="A0A2N9JIK9"/>
<reference evidence="7 8" key="1">
    <citation type="submission" date="2018-02" db="EMBL/GenBank/DDBJ databases">
        <authorList>
            <person name="Cohen D.B."/>
            <person name="Kent A.D."/>
        </authorList>
    </citation>
    <scope>NUCLEOTIDE SEQUENCE [LARGE SCALE GENOMIC DNA]</scope>
    <source>
        <strain evidence="7">1</strain>
    </source>
</reference>
<dbReference type="InterPro" id="IPR020846">
    <property type="entry name" value="MFS_dom"/>
</dbReference>
<protein>
    <submittedName>
        <fullName evidence="7">MFS transporter</fullName>
    </submittedName>
</protein>
<feature type="transmembrane region" description="Helical" evidence="5">
    <location>
        <begin position="34"/>
        <end position="58"/>
    </location>
</feature>
<feature type="transmembrane region" description="Helical" evidence="5">
    <location>
        <begin position="333"/>
        <end position="352"/>
    </location>
</feature>
<dbReference type="SUPFAM" id="SSF103473">
    <property type="entry name" value="MFS general substrate transporter"/>
    <property type="match status" value="1"/>
</dbReference>
<dbReference type="PROSITE" id="PS50850">
    <property type="entry name" value="MFS"/>
    <property type="match status" value="1"/>
</dbReference>
<name>A0A2N9JIK9_9ACTN</name>
<feature type="transmembrane region" description="Helical" evidence="5">
    <location>
        <begin position="296"/>
        <end position="321"/>
    </location>
</feature>
<evidence type="ECO:0000313" key="8">
    <source>
        <dbReference type="Proteomes" id="UP000238164"/>
    </source>
</evidence>
<dbReference type="OrthoDB" id="9815356at2"/>
<feature type="domain" description="Major facilitator superfamily (MFS) profile" evidence="6">
    <location>
        <begin position="1"/>
        <end position="382"/>
    </location>
</feature>
<feature type="transmembrane region" description="Helical" evidence="5">
    <location>
        <begin position="268"/>
        <end position="290"/>
    </location>
</feature>
<dbReference type="GO" id="GO:0022857">
    <property type="term" value="F:transmembrane transporter activity"/>
    <property type="evidence" value="ECO:0007669"/>
    <property type="project" value="InterPro"/>
</dbReference>
<comment type="subcellular location">
    <subcellularLocation>
        <location evidence="1">Cell membrane</location>
        <topology evidence="1">Multi-pass membrane protein</topology>
    </subcellularLocation>
</comment>
<dbReference type="KEGG" id="mgg:MPLG2_2267"/>
<feature type="transmembrane region" description="Helical" evidence="5">
    <location>
        <begin position="128"/>
        <end position="146"/>
    </location>
</feature>
<feature type="transmembrane region" description="Helical" evidence="5">
    <location>
        <begin position="95"/>
        <end position="116"/>
    </location>
</feature>
<evidence type="ECO:0000259" key="6">
    <source>
        <dbReference type="PROSITE" id="PS50850"/>
    </source>
</evidence>
<feature type="transmembrane region" description="Helical" evidence="5">
    <location>
        <begin position="358"/>
        <end position="378"/>
    </location>
</feature>
<evidence type="ECO:0000256" key="3">
    <source>
        <dbReference type="ARBA" id="ARBA00022989"/>
    </source>
</evidence>
<keyword evidence="2 5" id="KW-0812">Transmembrane</keyword>
<evidence type="ECO:0000256" key="4">
    <source>
        <dbReference type="ARBA" id="ARBA00023136"/>
    </source>
</evidence>